<dbReference type="EMBL" id="UZAE01001184">
    <property type="protein sequence ID" value="VDN98295.1"/>
    <property type="molecule type" value="Genomic_DNA"/>
</dbReference>
<keyword evidence="2" id="KW-1185">Reference proteome</keyword>
<dbReference type="OrthoDB" id="6266298at2759"/>
<proteinExistence type="predicted"/>
<reference evidence="1 2" key="2">
    <citation type="submission" date="2018-11" db="EMBL/GenBank/DDBJ databases">
        <authorList>
            <consortium name="Pathogen Informatics"/>
        </authorList>
    </citation>
    <scope>NUCLEOTIDE SEQUENCE [LARGE SCALE GENOMIC DNA]</scope>
</reference>
<evidence type="ECO:0000313" key="1">
    <source>
        <dbReference type="EMBL" id="VDN98295.1"/>
    </source>
</evidence>
<dbReference type="WBParaSite" id="HNAJ_0000243701-mRNA-1">
    <property type="protein sequence ID" value="HNAJ_0000243701-mRNA-1"/>
    <property type="gene ID" value="HNAJ_0000243701"/>
</dbReference>
<dbReference type="AlphaFoldDB" id="A0A0R3T5U9"/>
<accession>A0A0R3T5U9</accession>
<protein>
    <submittedName>
        <fullName evidence="3">Ribosomal protein S10</fullName>
    </submittedName>
</protein>
<sequence length="292" mass="33008">MYITGIRRTKSEGSICTIRMLISSDDRTLLTNQDLESILLNHISHSLGNPTPSGFNQTSHYGSRKTSCSKHNFFGTMMRRKPFTGHTNHTNYLHQNRRHSAHKIEEFSRHIALTTHHTGLLLSLPSTFGSNPTSKPSKTVHFLVGKHEDYDLPSLPDKRPKRSRLFFRHSVSSAAPKISLTEGTLNPPEEVMRFPLRRSVSLGLLSERQKKCMDIVFQHTESHVLDSGKKTLAKRLKRVNRGFNLTDMHWISRKYSMSSGISLKSAGSYEAAQVGEMAHMSLSLKIQTDVSL</sequence>
<gene>
    <name evidence="1" type="ORF">HNAJ_LOCUS2436</name>
</gene>
<name>A0A0R3T5U9_RODNA</name>
<evidence type="ECO:0000313" key="2">
    <source>
        <dbReference type="Proteomes" id="UP000278807"/>
    </source>
</evidence>
<dbReference type="Proteomes" id="UP000278807">
    <property type="component" value="Unassembled WGS sequence"/>
</dbReference>
<organism evidence="3">
    <name type="scientific">Rodentolepis nana</name>
    <name type="common">Dwarf tapeworm</name>
    <name type="synonym">Hymenolepis nana</name>
    <dbReference type="NCBI Taxonomy" id="102285"/>
    <lineage>
        <taxon>Eukaryota</taxon>
        <taxon>Metazoa</taxon>
        <taxon>Spiralia</taxon>
        <taxon>Lophotrochozoa</taxon>
        <taxon>Platyhelminthes</taxon>
        <taxon>Cestoda</taxon>
        <taxon>Eucestoda</taxon>
        <taxon>Cyclophyllidea</taxon>
        <taxon>Hymenolepididae</taxon>
        <taxon>Rodentolepis</taxon>
    </lineage>
</organism>
<reference evidence="3" key="1">
    <citation type="submission" date="2017-02" db="UniProtKB">
        <authorList>
            <consortium name="WormBaseParasite"/>
        </authorList>
    </citation>
    <scope>IDENTIFICATION</scope>
</reference>
<evidence type="ECO:0000313" key="3">
    <source>
        <dbReference type="WBParaSite" id="HNAJ_0000243701-mRNA-1"/>
    </source>
</evidence>